<evidence type="ECO:0000256" key="3">
    <source>
        <dbReference type="ARBA" id="ARBA00001941"/>
    </source>
</evidence>
<feature type="region of interest" description="Disordered" evidence="13">
    <location>
        <begin position="483"/>
        <end position="502"/>
    </location>
</feature>
<feature type="compositionally biased region" description="Polar residues" evidence="13">
    <location>
        <begin position="483"/>
        <end position="492"/>
    </location>
</feature>
<evidence type="ECO:0000256" key="11">
    <source>
        <dbReference type="ARBA" id="ARBA00032735"/>
    </source>
</evidence>
<accession>A0ABM1NVR8</accession>
<feature type="compositionally biased region" description="Low complexity" evidence="13">
    <location>
        <begin position="124"/>
        <end position="150"/>
    </location>
</feature>
<comment type="cofactor">
    <cofactor evidence="3">
        <name>Co(2+)</name>
        <dbReference type="ChEBI" id="CHEBI:48828"/>
    </cofactor>
</comment>
<feature type="compositionally biased region" description="Polar residues" evidence="13">
    <location>
        <begin position="1362"/>
        <end position="1386"/>
    </location>
</feature>
<feature type="compositionally biased region" description="Low complexity" evidence="13">
    <location>
        <begin position="756"/>
        <end position="770"/>
    </location>
</feature>
<feature type="compositionally biased region" description="Polar residues" evidence="13">
    <location>
        <begin position="84"/>
        <end position="97"/>
    </location>
</feature>
<evidence type="ECO:0000256" key="4">
    <source>
        <dbReference type="ARBA" id="ARBA00004074"/>
    </source>
</evidence>
<feature type="compositionally biased region" description="Basic and acidic residues" evidence="13">
    <location>
        <begin position="1580"/>
        <end position="1593"/>
    </location>
</feature>
<feature type="region of interest" description="Disordered" evidence="13">
    <location>
        <begin position="1551"/>
        <end position="1678"/>
    </location>
</feature>
<evidence type="ECO:0000256" key="7">
    <source>
        <dbReference type="ARBA" id="ARBA00012964"/>
    </source>
</evidence>
<dbReference type="EC" id="3.1.3.89" evidence="7"/>
<evidence type="ECO:0000313" key="16">
    <source>
        <dbReference type="RefSeq" id="XP_017859054.1"/>
    </source>
</evidence>
<feature type="region of interest" description="Disordered" evidence="13">
    <location>
        <begin position="174"/>
        <end position="223"/>
    </location>
</feature>
<feature type="compositionally biased region" description="Low complexity" evidence="13">
    <location>
        <begin position="1560"/>
        <end position="1576"/>
    </location>
</feature>
<feature type="compositionally biased region" description="Low complexity" evidence="13">
    <location>
        <begin position="1752"/>
        <end position="1763"/>
    </location>
</feature>
<feature type="region of interest" description="Disordered" evidence="13">
    <location>
        <begin position="237"/>
        <end position="265"/>
    </location>
</feature>
<dbReference type="Proteomes" id="UP000694904">
    <property type="component" value="Chromosome 3"/>
</dbReference>
<evidence type="ECO:0000256" key="1">
    <source>
        <dbReference type="ARBA" id="ARBA00001638"/>
    </source>
</evidence>
<gene>
    <name evidence="16" type="primary">LOC108611105</name>
</gene>
<evidence type="ECO:0000256" key="5">
    <source>
        <dbReference type="ARBA" id="ARBA00009999"/>
    </source>
</evidence>
<feature type="compositionally biased region" description="Polar residues" evidence="13">
    <location>
        <begin position="1741"/>
        <end position="1751"/>
    </location>
</feature>
<evidence type="ECO:0000256" key="12">
    <source>
        <dbReference type="SAM" id="Coils"/>
    </source>
</evidence>
<comment type="function">
    <text evidence="4">Catalyzes the dephosphorylation of the nucleoside 5'-monophosphates deoxyadenosine monophosphate (dAMP), deoxycytidine monophosphate (dCMP), deoxyguanosine monophosphate (dGMP) and deoxythymidine monophosphate (dTMP).</text>
</comment>
<evidence type="ECO:0000256" key="6">
    <source>
        <dbReference type="ARBA" id="ARBA00011738"/>
    </source>
</evidence>
<feature type="region of interest" description="Disordered" evidence="13">
    <location>
        <begin position="80"/>
        <end position="100"/>
    </location>
</feature>
<dbReference type="Pfam" id="PF13023">
    <property type="entry name" value="HD_3"/>
    <property type="match status" value="1"/>
</dbReference>
<keyword evidence="15" id="KW-1185">Reference proteome</keyword>
<feature type="compositionally biased region" description="Low complexity" evidence="13">
    <location>
        <begin position="279"/>
        <end position="299"/>
    </location>
</feature>
<reference evidence="15" key="2">
    <citation type="journal article" date="2016" name="G3 (Bethesda)">
        <title>Genome Evolution in Three Species of Cactophilic Drosophila.</title>
        <authorList>
            <person name="Sanchez-Flores A."/>
            <person name="Penazola F."/>
            <person name="Carpinteyro-Ponce J."/>
            <person name="Nazario-Yepiz N."/>
            <person name="Abreu-Goodger C."/>
            <person name="Machado C.A."/>
            <person name="Markow T.A."/>
        </authorList>
    </citation>
    <scope>NUCLEOTIDE SEQUENCE [LARGE SCALE GENOMIC DNA]</scope>
</reference>
<evidence type="ECO:0000259" key="14">
    <source>
        <dbReference type="SMART" id="SM00471"/>
    </source>
</evidence>
<comment type="similarity">
    <text evidence="5">Belongs to the HDDC2 family.</text>
</comment>
<evidence type="ECO:0000256" key="9">
    <source>
        <dbReference type="ARBA" id="ARBA00022723"/>
    </source>
</evidence>
<feature type="region of interest" description="Disordered" evidence="13">
    <location>
        <begin position="1"/>
        <end position="51"/>
    </location>
</feature>
<feature type="region of interest" description="Disordered" evidence="13">
    <location>
        <begin position="917"/>
        <end position="936"/>
    </location>
</feature>
<protein>
    <recommendedName>
        <fullName evidence="8">5'-deoxynucleotidase HDDC2</fullName>
        <ecNumber evidence="7">3.1.3.89</ecNumber>
    </recommendedName>
    <alternativeName>
        <fullName evidence="11">HD domain-containing protein 2</fullName>
    </alternativeName>
</protein>
<feature type="compositionally biased region" description="Basic and acidic residues" evidence="13">
    <location>
        <begin position="636"/>
        <end position="648"/>
    </location>
</feature>
<evidence type="ECO:0000313" key="15">
    <source>
        <dbReference type="Proteomes" id="UP000694904"/>
    </source>
</evidence>
<sequence>MEVATNNHSQSHHHHHHHHQHNRLGGAAVGSGNNVSSVGGSRSPFQREVREWQRIDPDTGALFSGRLEADRWINGPLNSYGKISDSQNISQPNGTQHTQRKQMEVLRTANGAMQVIRTQTVQKTSSTSRWSTSSSTTTTQQQHTTTTSTTNGGSRAPMALWAPRSAQGVDICELSEDDNDDDDEDDNDVKHHDEYSIHNGSDAGVVHECTTPSKSSTGHGQELVDDHVDFVVINGQADDDVDDDDDGGDGGDGDDGHLHKLGHNLLPDTAPSLKLSNLMKSSSSISSQSSNNSNLTTAAGGAGGAAGNNNTHRNAGKISLHAIVGQTATATAAAAAAAAAPATSSTWPQRLEQADLYGQSNNSNNSQKRRVGGAADVAAMGTPTLRRDLESFRHYNDDDATSIDEDLRLSARHQRRQQVSQSVYAPPLPVNSDSNNSSFGSLQRSRSISTDDLSNDCWQQQTGEEELPCGDWRRVSKLRRSFQSQDYHNKAQSRPRPLPLDLPSSSVSVARIRAELENGRRLNTAMRNNHVDLAALDSILNTTAASVAAATAAANDASTAAAGKASQSSSKPQVTKRETFLTAASLQEIRGKLKKLSDESLYKEDFVAHQQTANSRQPATIEPPPPSAFRPVHNTHSLETRQRPKDNNSSEWHSRRKSYGFEKMSPPENRSIFRVDASTDSGLGRSGEQLGNWSPTERTATAAANGAGSTIIHFGRQQQVGKPAISSETEQLSKRHSIAVEETWRDIRKTSQVHVNGDSINGGSNNNSSSQLQRSSAQKRVEFCKTEVHFAAESGRVNIVETDGKPPPTQNFRRRRRTASGPLQSLVKSASVSSTTTTTSSNSGSTTTTTNNSSSNNVTHFGDDPTVRAKTIASTTVAYRATLMEPPELVTQPVAGTQVTVITKPLVEPRYSLLETTSSTSRHSYTSTSGVDTTDNETDELANIRGILKNKPVKPKPYHLGENIESADALWSVPATIKSENRESSPPSRDNAPVESPITTKSVAERVRIVEQRQFEKQQPSPAGNGYSTKINVNLGAEEWTETGRRRSSAQELLLQDLRAHQRILDEGLKSTSLIMKTMRSASEFDEAMRRLSIASIESALIQPTIVVPTPMLRSHSYQEEGSRRTSTTSISSSDLFGSTLYDSLPRTPLAPPRLKLLGNTQIPVSQQLTQLRRLYDAAEQEEDSADEEVKRYFRENSNNNNNNNSDSGGGTQCSSSPEDVVLKGTEYSSSWSRLKAKRTIWKIEAQEQTLQRTGKGIGTLPSSDLPKSNVMSIALHAPRLQKPKPTPPTLRIGQLVPVAKPRTLLVQPQPQPQPQQMPVHGHTDNGDNESGSESLKIVREARGARKLREHELSYFGVQHSPMATQTGNKLQATPSNPRRTLPTRSKQSHAEEATNPSALTTTTTTTTTKWQLLNDRPDLLRHSPQANDDGNNVYDNHELAEQEEENEPEEEEEHCYENIANELTTTFRVKSPSPGCYERKTDLQRDAQILSEMTRNADQTMKALSDEAAFKDQRRRSCSLQRRSAKPLATIDERVKADATKALSVARGTFASEARRNSRQSTPSPTRARSSSQSSIECCPRDRSRSSSRESMTHGGGSSDEQLSKQRVERLRMRTPKREKTRHEPAEHRSSRQLSSNSSSSSSNVVVTSPTPTTAAAAAAAEATTTKPKPNQSSQTALSELNFSDSVSHNSPSTAHGCCSSESKSESAQFVNLSKRFVHNILQQQQRSQDTIQRHLHTKCNGTNAKSSHPQQQHQQQQQQQQTTTKFAMSSLAAEPLQSEISNSDGSSSSSSSSLTAATAAAAAGSEGAACHDAASSAGKKPCFNTGLADILQFMELIGNLKHTKRTGWVLRDVNDCESISGHMYRMSMLTFLLDGSEGLNQIRCMELALVHDLAESLVGDITPFCGVSKEDKRALEFKAMEDICKLIEPRGKRIMELFEEYENAQSPESKFVKDLDRLDMVMQAFEYEKRDNCLLKHQEFFDSTEGKFNHPFVKKLVNEIYEQRQLLAKAKGATPPPAIQVPNMAATPTNLANGRSSSS</sequence>
<feature type="compositionally biased region" description="Polar residues" evidence="13">
    <location>
        <begin position="431"/>
        <end position="446"/>
    </location>
</feature>
<feature type="region of interest" description="Disordered" evidence="13">
    <location>
        <begin position="118"/>
        <end position="157"/>
    </location>
</feature>
<evidence type="ECO:0000256" key="13">
    <source>
        <dbReference type="SAM" id="MobiDB-lite"/>
    </source>
</evidence>
<feature type="compositionally biased region" description="Low complexity" evidence="13">
    <location>
        <begin position="30"/>
        <end position="41"/>
    </location>
</feature>
<feature type="region of interest" description="Disordered" evidence="13">
    <location>
        <begin position="1308"/>
        <end position="1334"/>
    </location>
</feature>
<evidence type="ECO:0000256" key="8">
    <source>
        <dbReference type="ARBA" id="ARBA00015933"/>
    </source>
</evidence>
<organism evidence="15 16">
    <name type="scientific">Drosophila arizonae</name>
    <name type="common">Fruit fly</name>
    <dbReference type="NCBI Taxonomy" id="7263"/>
    <lineage>
        <taxon>Eukaryota</taxon>
        <taxon>Metazoa</taxon>
        <taxon>Ecdysozoa</taxon>
        <taxon>Arthropoda</taxon>
        <taxon>Hexapoda</taxon>
        <taxon>Insecta</taxon>
        <taxon>Pterygota</taxon>
        <taxon>Neoptera</taxon>
        <taxon>Endopterygota</taxon>
        <taxon>Diptera</taxon>
        <taxon>Brachycera</taxon>
        <taxon>Muscomorpha</taxon>
        <taxon>Ephydroidea</taxon>
        <taxon>Drosophilidae</taxon>
        <taxon>Drosophila</taxon>
    </lineage>
</organism>
<dbReference type="SUPFAM" id="SSF109604">
    <property type="entry name" value="HD-domain/PDEase-like"/>
    <property type="match status" value="1"/>
</dbReference>
<feature type="region of interest" description="Disordered" evidence="13">
    <location>
        <begin position="1196"/>
        <end position="1219"/>
    </location>
</feature>
<keyword evidence="9" id="KW-0479">Metal-binding</keyword>
<feature type="region of interest" description="Disordered" evidence="13">
    <location>
        <begin position="279"/>
        <end position="313"/>
    </location>
</feature>
<keyword evidence="10" id="KW-0378">Hydrolase</keyword>
<dbReference type="RefSeq" id="XP_017859054.1">
    <property type="nucleotide sequence ID" value="XM_018003565.1"/>
</dbReference>
<evidence type="ECO:0000256" key="10">
    <source>
        <dbReference type="ARBA" id="ARBA00022801"/>
    </source>
</evidence>
<keyword evidence="12" id="KW-0175">Coiled coil</keyword>
<feature type="compositionally biased region" description="Low complexity" evidence="13">
    <location>
        <begin position="1636"/>
        <end position="1667"/>
    </location>
</feature>
<feature type="compositionally biased region" description="Polar residues" evidence="13">
    <location>
        <begin position="1668"/>
        <end position="1678"/>
    </location>
</feature>
<dbReference type="InterPro" id="IPR006674">
    <property type="entry name" value="HD_domain"/>
</dbReference>
<feature type="unsure residue" description="I or L" evidence="16">
    <location>
        <position position="1400"/>
    </location>
</feature>
<feature type="compositionally biased region" description="Polar residues" evidence="13">
    <location>
        <begin position="2028"/>
        <end position="2041"/>
    </location>
</feature>
<dbReference type="PANTHER" id="PTHR11845:SF13">
    <property type="entry name" value="5'-DEOXYNUCLEOTIDASE HDDC2"/>
    <property type="match status" value="1"/>
</dbReference>
<feature type="compositionally biased region" description="Basic residues" evidence="13">
    <location>
        <begin position="10"/>
        <end position="22"/>
    </location>
</feature>
<feature type="compositionally biased region" description="Low complexity" evidence="13">
    <location>
        <begin position="917"/>
        <end position="929"/>
    </location>
</feature>
<reference evidence="15" key="1">
    <citation type="journal article" date="1997" name="Nucleic Acids Res.">
        <title>tRNAscan-SE: a program for improved detection of transfer RNA genes in genomic sequence.</title>
        <authorList>
            <person name="Lowe T.M."/>
            <person name="Eddy S.R."/>
        </authorList>
    </citation>
    <scope>NUCLEOTIDE SEQUENCE [LARGE SCALE GENOMIC DNA]</scope>
</reference>
<feature type="compositionally biased region" description="Acidic residues" evidence="13">
    <location>
        <begin position="174"/>
        <end position="187"/>
    </location>
</feature>
<proteinExistence type="inferred from homology"/>
<dbReference type="InterPro" id="IPR003607">
    <property type="entry name" value="HD/PDEase_dom"/>
</dbReference>
<feature type="region of interest" description="Disordered" evidence="13">
    <location>
        <begin position="412"/>
        <end position="446"/>
    </location>
</feature>
<comment type="catalytic activity">
    <reaction evidence="1">
        <text>a 2'-deoxyribonucleoside 5'-phosphate + H2O = a 2'-deoxyribonucleoside + phosphate</text>
        <dbReference type="Rhea" id="RHEA:36167"/>
        <dbReference type="ChEBI" id="CHEBI:15377"/>
        <dbReference type="ChEBI" id="CHEBI:18274"/>
        <dbReference type="ChEBI" id="CHEBI:43474"/>
        <dbReference type="ChEBI" id="CHEBI:65317"/>
        <dbReference type="EC" id="3.1.3.89"/>
    </reaction>
</comment>
<feature type="domain" description="HD/PDEase" evidence="14">
    <location>
        <begin position="1857"/>
        <end position="1972"/>
    </location>
</feature>
<feature type="region of interest" description="Disordered" evidence="13">
    <location>
        <begin position="1741"/>
        <end position="1769"/>
    </location>
</feature>
<feature type="compositionally biased region" description="Acidic residues" evidence="13">
    <location>
        <begin position="237"/>
        <end position="253"/>
    </location>
</feature>
<feature type="compositionally biased region" description="Basic and acidic residues" evidence="13">
    <location>
        <begin position="1603"/>
        <end position="1631"/>
    </location>
</feature>
<dbReference type="PANTHER" id="PTHR11845">
    <property type="entry name" value="5'-DEOXYNUCLEOTIDASE HDDC2"/>
    <property type="match status" value="1"/>
</dbReference>
<feature type="region of interest" description="Disordered" evidence="13">
    <location>
        <begin position="797"/>
        <end position="866"/>
    </location>
</feature>
<name>A0ABM1NVR8_DROAR</name>
<feature type="region of interest" description="Disordered" evidence="13">
    <location>
        <begin position="357"/>
        <end position="379"/>
    </location>
</feature>
<feature type="compositionally biased region" description="Polar residues" evidence="13">
    <location>
        <begin position="210"/>
        <end position="219"/>
    </location>
</feature>
<feature type="compositionally biased region" description="Low complexity" evidence="13">
    <location>
        <begin position="829"/>
        <end position="859"/>
    </location>
</feature>
<reference evidence="16" key="3">
    <citation type="submission" date="2025-08" db="UniProtKB">
        <authorList>
            <consortium name="RefSeq"/>
        </authorList>
    </citation>
    <scope>IDENTIFICATION</scope>
    <source>
        <tissue evidence="16">Whole organism</tissue>
    </source>
</reference>
<evidence type="ECO:0000256" key="2">
    <source>
        <dbReference type="ARBA" id="ARBA00001936"/>
    </source>
</evidence>
<feature type="compositionally biased region" description="Low complexity" evidence="13">
    <location>
        <begin position="1197"/>
        <end position="1207"/>
    </location>
</feature>
<feature type="region of interest" description="Disordered" evidence="13">
    <location>
        <begin position="754"/>
        <end position="778"/>
    </location>
</feature>
<comment type="subunit">
    <text evidence="6">Homodimer.</text>
</comment>
<dbReference type="InterPro" id="IPR039356">
    <property type="entry name" value="YfbR/HDDC2"/>
</dbReference>
<feature type="region of interest" description="Disordered" evidence="13">
    <location>
        <begin position="2013"/>
        <end position="2041"/>
    </location>
</feature>
<feature type="coiled-coil region" evidence="12">
    <location>
        <begin position="1169"/>
        <end position="1196"/>
    </location>
</feature>
<feature type="region of interest" description="Disordered" evidence="13">
    <location>
        <begin position="611"/>
        <end position="667"/>
    </location>
</feature>
<dbReference type="SMART" id="SM00471">
    <property type="entry name" value="HDc"/>
    <property type="match status" value="1"/>
</dbReference>
<comment type="cofactor">
    <cofactor evidence="2">
        <name>Mn(2+)</name>
        <dbReference type="ChEBI" id="CHEBI:29035"/>
    </cofactor>
</comment>
<feature type="region of interest" description="Disordered" evidence="13">
    <location>
        <begin position="1359"/>
        <end position="1412"/>
    </location>
</feature>
<dbReference type="Gene3D" id="1.10.3210.10">
    <property type="entry name" value="Hypothetical protein af1432"/>
    <property type="match status" value="1"/>
</dbReference>